<evidence type="ECO:0000313" key="2">
    <source>
        <dbReference type="Proteomes" id="UP000676169"/>
    </source>
</evidence>
<evidence type="ECO:0000313" key="1">
    <source>
        <dbReference type="EMBL" id="QUE52537.1"/>
    </source>
</evidence>
<dbReference type="Proteomes" id="UP000676169">
    <property type="component" value="Chromosome"/>
</dbReference>
<dbReference type="EMBL" id="CP073100">
    <property type="protein sequence ID" value="QUE52537.1"/>
    <property type="molecule type" value="Genomic_DNA"/>
</dbReference>
<sequence>MSTADRSGSKRPWFRRRRILAVALLAAAPWLCLLAGNLWLASPWGKSWLARKISAKTGLTAHLESATATPWTGICLKGLVLDQPESHRSRIQEPLLKVESIRAWPRWESWLRRQWELQSLEIDSPRAVLPVRWLSHLVPIQQSEPPTLAAAASPQAPAIAIRPASSQPPVGPLPVIPESSELPPIPPLTVSLPPPPPGAAIAGESPTVWVTVRNGSFALMAEGIPEPLMELDGLDTAVPVAGGPADSSMRVSRLRSAGAGLATQVCVPLRWQSPILFLGPADSQFAGLDWKFGGKVGLVPGLPVEFESEIPLQTDRKWTFPTQGECSVREYRSTARFGGFLSHPFSWKGATQVEASGISLSLPGQPACHFDRGGATLLMANGIVSCPELRLIGDNLSLLGNATVIPDGRAAGVLRIVAEPSFAMSLTTHFQRSGKRIAFGQLGTPDRLASDILIAGNGEGTLIQLGQGGDTLNAQDAVQMIRNSSRR</sequence>
<organism evidence="1 2">
    <name type="scientific">Luteolibacter ambystomatis</name>
    <dbReference type="NCBI Taxonomy" id="2824561"/>
    <lineage>
        <taxon>Bacteria</taxon>
        <taxon>Pseudomonadati</taxon>
        <taxon>Verrucomicrobiota</taxon>
        <taxon>Verrucomicrobiia</taxon>
        <taxon>Verrucomicrobiales</taxon>
        <taxon>Verrucomicrobiaceae</taxon>
        <taxon>Luteolibacter</taxon>
    </lineage>
</organism>
<keyword evidence="2" id="KW-1185">Reference proteome</keyword>
<gene>
    <name evidence="1" type="ORF">KBB96_06490</name>
</gene>
<protein>
    <submittedName>
        <fullName evidence="1">Uncharacterized protein</fullName>
    </submittedName>
</protein>
<name>A0A975J1Y3_9BACT</name>
<reference evidence="1" key="1">
    <citation type="submission" date="2021-04" db="EMBL/GenBank/DDBJ databases">
        <title>Luteolibacter sp. 32A isolated from the skin of an Anderson's salamander (Ambystoma andersonii).</title>
        <authorList>
            <person name="Spergser J."/>
            <person name="Busse H.-J."/>
        </authorList>
    </citation>
    <scope>NUCLEOTIDE SEQUENCE</scope>
    <source>
        <strain evidence="1">32A</strain>
    </source>
</reference>
<dbReference type="AlphaFoldDB" id="A0A975J1Y3"/>
<dbReference type="KEGG" id="lamb:KBB96_06490"/>
<accession>A0A975J1Y3</accession>
<dbReference type="RefSeq" id="WP_211633718.1">
    <property type="nucleotide sequence ID" value="NZ_CP073100.1"/>
</dbReference>
<proteinExistence type="predicted"/>